<dbReference type="Proteomes" id="UP001596047">
    <property type="component" value="Unassembled WGS sequence"/>
</dbReference>
<dbReference type="PROSITE" id="PS01124">
    <property type="entry name" value="HTH_ARAC_FAMILY_2"/>
    <property type="match status" value="1"/>
</dbReference>
<dbReference type="SUPFAM" id="SSF46689">
    <property type="entry name" value="Homeodomain-like"/>
    <property type="match status" value="1"/>
</dbReference>
<name>A0ABW0VXV3_9BACL</name>
<keyword evidence="1" id="KW-0805">Transcription regulation</keyword>
<dbReference type="InterPro" id="IPR018060">
    <property type="entry name" value="HTH_AraC"/>
</dbReference>
<dbReference type="Gene3D" id="1.10.10.60">
    <property type="entry name" value="Homeodomain-like"/>
    <property type="match status" value="1"/>
</dbReference>
<gene>
    <name evidence="4" type="ORF">ACFPYJ_16480</name>
</gene>
<reference evidence="5" key="1">
    <citation type="journal article" date="2019" name="Int. J. Syst. Evol. Microbiol.">
        <title>The Global Catalogue of Microorganisms (GCM) 10K type strain sequencing project: providing services to taxonomists for standard genome sequencing and annotation.</title>
        <authorList>
            <consortium name="The Broad Institute Genomics Platform"/>
            <consortium name="The Broad Institute Genome Sequencing Center for Infectious Disease"/>
            <person name="Wu L."/>
            <person name="Ma J."/>
        </authorList>
    </citation>
    <scope>NUCLEOTIDE SEQUENCE [LARGE SCALE GENOMIC DNA]</scope>
    <source>
        <strain evidence="5">CGMCC 1.3240</strain>
    </source>
</reference>
<comment type="caution">
    <text evidence="4">The sequence shown here is derived from an EMBL/GenBank/DDBJ whole genome shotgun (WGS) entry which is preliminary data.</text>
</comment>
<organism evidence="4 5">
    <name type="scientific">Paenibacillus solisilvae</name>
    <dbReference type="NCBI Taxonomy" id="2486751"/>
    <lineage>
        <taxon>Bacteria</taxon>
        <taxon>Bacillati</taxon>
        <taxon>Bacillota</taxon>
        <taxon>Bacilli</taxon>
        <taxon>Bacillales</taxon>
        <taxon>Paenibacillaceae</taxon>
        <taxon>Paenibacillus</taxon>
    </lineage>
</organism>
<dbReference type="Pfam" id="PF00165">
    <property type="entry name" value="HTH_AraC"/>
    <property type="match status" value="1"/>
</dbReference>
<feature type="domain" description="HTH araC/xylS-type" evidence="3">
    <location>
        <begin position="1"/>
        <end position="31"/>
    </location>
</feature>
<dbReference type="RefSeq" id="WP_379189268.1">
    <property type="nucleotide sequence ID" value="NZ_JBHSOW010000060.1"/>
</dbReference>
<dbReference type="InterPro" id="IPR009057">
    <property type="entry name" value="Homeodomain-like_sf"/>
</dbReference>
<evidence type="ECO:0000313" key="5">
    <source>
        <dbReference type="Proteomes" id="UP001596047"/>
    </source>
</evidence>
<evidence type="ECO:0000256" key="1">
    <source>
        <dbReference type="ARBA" id="ARBA00023015"/>
    </source>
</evidence>
<proteinExistence type="predicted"/>
<evidence type="ECO:0000259" key="3">
    <source>
        <dbReference type="PROSITE" id="PS01124"/>
    </source>
</evidence>
<dbReference type="EMBL" id="JBHSOW010000060">
    <property type="protein sequence ID" value="MFC5650692.1"/>
    <property type="molecule type" value="Genomic_DNA"/>
</dbReference>
<accession>A0ABW0VXV3</accession>
<evidence type="ECO:0000313" key="4">
    <source>
        <dbReference type="EMBL" id="MFC5650692.1"/>
    </source>
</evidence>
<evidence type="ECO:0000256" key="2">
    <source>
        <dbReference type="ARBA" id="ARBA00023163"/>
    </source>
</evidence>
<keyword evidence="5" id="KW-1185">Reference proteome</keyword>
<sequence>MLERVAQQLGMETSYFIRIFKRMYGSTPKQY</sequence>
<protein>
    <submittedName>
        <fullName evidence="4">AraC family transcriptional regulator</fullName>
    </submittedName>
</protein>
<keyword evidence="2" id="KW-0804">Transcription</keyword>